<name>A0A1X0Q7L5_9MICR</name>
<reference evidence="1 2" key="1">
    <citation type="journal article" date="2017" name="Environ. Microbiol.">
        <title>Decay of the glycolytic pathway and adaptation to intranuclear parasitism within Enterocytozoonidae microsporidia.</title>
        <authorList>
            <person name="Wiredu Boakye D."/>
            <person name="Jaroenlak P."/>
            <person name="Prachumwat A."/>
            <person name="Williams T.A."/>
            <person name="Bateman K.S."/>
            <person name="Itsathitphaisarn O."/>
            <person name="Sritunyalucksana K."/>
            <person name="Paszkiewicz K.H."/>
            <person name="Moore K.A."/>
            <person name="Stentiford G.D."/>
            <person name="Williams B.A."/>
        </authorList>
    </citation>
    <scope>NUCLEOTIDE SEQUENCE [LARGE SCALE GENOMIC DNA]</scope>
    <source>
        <strain evidence="1 2">GB1</strain>
    </source>
</reference>
<organism evidence="1 2">
    <name type="scientific">Hepatospora eriocheir</name>
    <dbReference type="NCBI Taxonomy" id="1081669"/>
    <lineage>
        <taxon>Eukaryota</taxon>
        <taxon>Fungi</taxon>
        <taxon>Fungi incertae sedis</taxon>
        <taxon>Microsporidia</taxon>
        <taxon>Hepatosporidae</taxon>
        <taxon>Hepatospora</taxon>
    </lineage>
</organism>
<evidence type="ECO:0000313" key="2">
    <source>
        <dbReference type="Proteomes" id="UP000192356"/>
    </source>
</evidence>
<proteinExistence type="predicted"/>
<dbReference type="EMBL" id="LVKB01000203">
    <property type="protein sequence ID" value="ORD95717.1"/>
    <property type="molecule type" value="Genomic_DNA"/>
</dbReference>
<keyword evidence="2" id="KW-1185">Reference proteome</keyword>
<protein>
    <submittedName>
        <fullName evidence="1">Uncharacterized protein</fullName>
    </submittedName>
</protein>
<sequence length="186" mass="21365">MGKQEKDKENNEIAVSKIFDLLKSFSGNKCNILVSDGIVVNNFDSKIFLELDSTKWKLFYLSIDQNDPKKEIYEPIRKNTYITETCKEITFENGVRGYLRKLEPIDVGIIGSDIKICKDKNICIVKNKSIKLTQTFIDKFVKKLCIISKSNSVIKSEEIPGVIVISNEQSDIGFFQKIFKRIKKII</sequence>
<evidence type="ECO:0000313" key="1">
    <source>
        <dbReference type="EMBL" id="ORD95717.1"/>
    </source>
</evidence>
<dbReference type="VEuPathDB" id="MicrosporidiaDB:HERIO_2269"/>
<dbReference type="AlphaFoldDB" id="A0A1X0Q7L5"/>
<dbReference type="VEuPathDB" id="MicrosporidiaDB:A0H76_2621"/>
<dbReference type="Proteomes" id="UP000192356">
    <property type="component" value="Unassembled WGS sequence"/>
</dbReference>
<comment type="caution">
    <text evidence="1">The sequence shown here is derived from an EMBL/GenBank/DDBJ whole genome shotgun (WGS) entry which is preliminary data.</text>
</comment>
<gene>
    <name evidence="1" type="ORF">HERIO_2269</name>
</gene>
<accession>A0A1X0Q7L5</accession>